<feature type="domain" description="ZZ-type" evidence="13">
    <location>
        <begin position="383"/>
        <end position="433"/>
    </location>
</feature>
<dbReference type="PROSITE" id="PS51745">
    <property type="entry name" value="PB1"/>
    <property type="match status" value="1"/>
</dbReference>
<dbReference type="CDD" id="cd06398">
    <property type="entry name" value="PB1_Joka2"/>
    <property type="match status" value="1"/>
</dbReference>
<organism evidence="15 16">
    <name type="scientific">Nyssa sinensis</name>
    <dbReference type="NCBI Taxonomy" id="561372"/>
    <lineage>
        <taxon>Eukaryota</taxon>
        <taxon>Viridiplantae</taxon>
        <taxon>Streptophyta</taxon>
        <taxon>Embryophyta</taxon>
        <taxon>Tracheophyta</taxon>
        <taxon>Spermatophyta</taxon>
        <taxon>Magnoliopsida</taxon>
        <taxon>eudicotyledons</taxon>
        <taxon>Gunneridae</taxon>
        <taxon>Pentapetalae</taxon>
        <taxon>asterids</taxon>
        <taxon>Cornales</taxon>
        <taxon>Nyssaceae</taxon>
        <taxon>Nyssa</taxon>
    </lineage>
</organism>
<dbReference type="SUPFAM" id="SSF57850">
    <property type="entry name" value="RING/U-box"/>
    <property type="match status" value="1"/>
</dbReference>
<dbReference type="EMBL" id="CM018036">
    <property type="protein sequence ID" value="KAA8540765.1"/>
    <property type="molecule type" value="Genomic_DNA"/>
</dbReference>
<dbReference type="Gene3D" id="3.30.60.90">
    <property type="match status" value="1"/>
</dbReference>
<evidence type="ECO:0000256" key="1">
    <source>
        <dbReference type="ARBA" id="ARBA00004116"/>
    </source>
</evidence>
<evidence type="ECO:0000259" key="14">
    <source>
        <dbReference type="PROSITE" id="PS51745"/>
    </source>
</evidence>
<comment type="subcellular location">
    <subcellularLocation>
        <location evidence="2">Cytoplasmic vesicle</location>
        <location evidence="2">Autophagosome</location>
    </subcellularLocation>
    <subcellularLocation>
        <location evidence="1">Vacuole</location>
    </subcellularLocation>
</comment>
<dbReference type="InterPro" id="IPR009060">
    <property type="entry name" value="UBA-like_sf"/>
</dbReference>
<sequence>MESTLVIKVKYGGTLRRFNALLDKNKQLDLDMGRLREKVLNLFNLTSDADLTFTYIDEDGDVVTLVDENDLLDVVRQGLNPLRITVTLNTEKSARSYARSSGSSIPMKSSRVQHPLPSLDTGVTEILKSIPEPFRKALPTLSLDLASKAASSAPDLAELVHCFLKMGQSYLNPVPEIPADVESSAHSGASGSTTHASGATKGPEASKDDGATSVVLPNAKLEGPKNANLEEPTPKKNQEVDTGNVTSSAGASVMPHTGPLNLNVNLSGDSFPSGSGKYVHVGEEEELNKLGECHSSGKSLSFVSVNPTSVAPIVPAGKINKEKSREGWKSLVSHLGLNPLNEYSVNWVPLASDSALPNTQFGSLACPFKRSYNHSDGMDGIFHKGIRCDGCGVHPISGPRFKSKVKEDYDLCSICFSEMGNEADYMRIDHPVSFRHPWSFKGLYDPMQHTPMHPQTLRYKLDSRFIRDVNVLDGTIMAPSTPFTKIWRMQNNGTVMWPQGTQLVWIGGVRLGDNLSVEVEIPVDGLPADKELDIAVDFTAPKLPGRYISYWRMALPSGQKFGKRVWVLIQVDTSVRESLGDSFHGWNLNLPPESNGMMIHEIINVSAEPTVDDSFLEPDNSNKATESVHPTVDEQPKDDPELNFPINDTLLVGGVFSSPLPPKAPPSVSYPIVDFTEVAPTAPSPVTNKSPSAQEVSENNDVELTLLRELEEMGFKQVDLNKEILRMNEYNLEQSVDDLCGVAQWDPILEELEEMGFCDEEKNKRLLEKNNGSFKRVVMDLVAGEKDRV</sequence>
<evidence type="ECO:0000256" key="11">
    <source>
        <dbReference type="PROSITE-ProRule" id="PRU00228"/>
    </source>
</evidence>
<dbReference type="SMART" id="SM00666">
    <property type="entry name" value="PB1"/>
    <property type="match status" value="1"/>
</dbReference>
<dbReference type="InterPro" id="IPR043145">
    <property type="entry name" value="Znf_ZZ_sf"/>
</dbReference>
<dbReference type="GO" id="GO:0005776">
    <property type="term" value="C:autophagosome"/>
    <property type="evidence" value="ECO:0007669"/>
    <property type="project" value="UniProtKB-SubCell"/>
</dbReference>
<evidence type="ECO:0000313" key="15">
    <source>
        <dbReference type="EMBL" id="KAA8540765.1"/>
    </source>
</evidence>
<evidence type="ECO:0000256" key="4">
    <source>
        <dbReference type="ARBA" id="ARBA00022554"/>
    </source>
</evidence>
<evidence type="ECO:0000256" key="7">
    <source>
        <dbReference type="ARBA" id="ARBA00022833"/>
    </source>
</evidence>
<dbReference type="InterPro" id="IPR013783">
    <property type="entry name" value="Ig-like_fold"/>
</dbReference>
<dbReference type="CDD" id="cd14319">
    <property type="entry name" value="UBA_NBR1"/>
    <property type="match status" value="1"/>
</dbReference>
<dbReference type="InterPro" id="IPR056893">
    <property type="entry name" value="UBA_Nbr1_C"/>
</dbReference>
<dbReference type="GO" id="GO:0008270">
    <property type="term" value="F:zinc ion binding"/>
    <property type="evidence" value="ECO:0007669"/>
    <property type="project" value="UniProtKB-KW"/>
</dbReference>
<evidence type="ECO:0000256" key="3">
    <source>
        <dbReference type="ARBA" id="ARBA00022448"/>
    </source>
</evidence>
<dbReference type="InterPro" id="IPR000270">
    <property type="entry name" value="PB1_dom"/>
</dbReference>
<keyword evidence="3" id="KW-0813">Transport</keyword>
<dbReference type="Gene3D" id="2.60.40.10">
    <property type="entry name" value="Immunoglobulins"/>
    <property type="match status" value="1"/>
</dbReference>
<keyword evidence="6 11" id="KW-0863">Zinc-finger</keyword>
<evidence type="ECO:0008006" key="17">
    <source>
        <dbReference type="Google" id="ProtNLM"/>
    </source>
</evidence>
<protein>
    <recommendedName>
        <fullName evidence="17">ZZ-type domain-containing protein</fullName>
    </recommendedName>
</protein>
<keyword evidence="4" id="KW-0926">Vacuole</keyword>
<dbReference type="CDD" id="cd14947">
    <property type="entry name" value="NBR1_like"/>
    <property type="match status" value="1"/>
</dbReference>
<dbReference type="InterPro" id="IPR032350">
    <property type="entry name" value="Nbr1_FW"/>
</dbReference>
<keyword evidence="10" id="KW-0968">Cytoplasmic vesicle</keyword>
<keyword evidence="9" id="KW-0072">Autophagy</keyword>
<dbReference type="InterPro" id="IPR053793">
    <property type="entry name" value="PB1-like"/>
</dbReference>
<accession>A0A5J5BC38</accession>
<dbReference type="PANTHER" id="PTHR20930">
    <property type="entry name" value="OVARIAN CARCINOMA ANTIGEN CA125-RELATED"/>
    <property type="match status" value="1"/>
</dbReference>
<gene>
    <name evidence="15" type="ORF">F0562_024316</name>
</gene>
<feature type="region of interest" description="Disordered" evidence="12">
    <location>
        <begin position="97"/>
        <end position="116"/>
    </location>
</feature>
<keyword evidence="7" id="KW-0862">Zinc</keyword>
<feature type="compositionally biased region" description="Low complexity" evidence="12">
    <location>
        <begin position="184"/>
        <end position="200"/>
    </location>
</feature>
<dbReference type="InterPro" id="IPR000433">
    <property type="entry name" value="Znf_ZZ"/>
</dbReference>
<evidence type="ECO:0000256" key="5">
    <source>
        <dbReference type="ARBA" id="ARBA00022723"/>
    </source>
</evidence>
<feature type="region of interest" description="Disordered" evidence="12">
    <location>
        <begin position="611"/>
        <end position="643"/>
    </location>
</feature>
<dbReference type="Gene3D" id="3.10.20.90">
    <property type="entry name" value="Phosphatidylinositol 3-kinase Catalytic Subunit, Chain A, domain 1"/>
    <property type="match status" value="1"/>
</dbReference>
<keyword evidence="5" id="KW-0479">Metal-binding</keyword>
<feature type="region of interest" description="Disordered" evidence="12">
    <location>
        <begin position="181"/>
        <end position="266"/>
    </location>
</feature>
<keyword evidence="8" id="KW-0653">Protein transport</keyword>
<evidence type="ECO:0000256" key="9">
    <source>
        <dbReference type="ARBA" id="ARBA00023006"/>
    </source>
</evidence>
<dbReference type="GO" id="GO:0006914">
    <property type="term" value="P:autophagy"/>
    <property type="evidence" value="ECO:0007669"/>
    <property type="project" value="UniProtKB-KW"/>
</dbReference>
<evidence type="ECO:0000256" key="2">
    <source>
        <dbReference type="ARBA" id="ARBA00004419"/>
    </source>
</evidence>
<dbReference type="Pfam" id="PF00569">
    <property type="entry name" value="ZZ"/>
    <property type="match status" value="1"/>
</dbReference>
<dbReference type="FunFam" id="1.10.8.10:FF:000085">
    <property type="entry name" value="protein NBR1 homolog"/>
    <property type="match status" value="1"/>
</dbReference>
<keyword evidence="16" id="KW-1185">Reference proteome</keyword>
<feature type="domain" description="PB1" evidence="14">
    <location>
        <begin position="4"/>
        <end position="89"/>
    </location>
</feature>
<evidence type="ECO:0000256" key="10">
    <source>
        <dbReference type="ARBA" id="ARBA00023329"/>
    </source>
</evidence>
<dbReference type="SUPFAM" id="SSF46934">
    <property type="entry name" value="UBA-like"/>
    <property type="match status" value="1"/>
</dbReference>
<dbReference type="SMART" id="SM00291">
    <property type="entry name" value="ZnF_ZZ"/>
    <property type="match status" value="1"/>
</dbReference>
<dbReference type="Gene3D" id="1.10.8.10">
    <property type="entry name" value="DNA helicase RuvA subunit, C-terminal domain"/>
    <property type="match status" value="2"/>
</dbReference>
<dbReference type="PANTHER" id="PTHR20930:SF0">
    <property type="entry name" value="PROTEIN ILRUN"/>
    <property type="match status" value="1"/>
</dbReference>
<dbReference type="Proteomes" id="UP000325577">
    <property type="component" value="Linkage Group LG13"/>
</dbReference>
<name>A0A5J5BC38_9ASTE</name>
<evidence type="ECO:0000313" key="16">
    <source>
        <dbReference type="Proteomes" id="UP000325577"/>
    </source>
</evidence>
<dbReference type="GO" id="GO:0015031">
    <property type="term" value="P:protein transport"/>
    <property type="evidence" value="ECO:0007669"/>
    <property type="project" value="UniProtKB-KW"/>
</dbReference>
<evidence type="ECO:0000256" key="12">
    <source>
        <dbReference type="SAM" id="MobiDB-lite"/>
    </source>
</evidence>
<feature type="compositionally biased region" description="Polar residues" evidence="12">
    <location>
        <begin position="240"/>
        <end position="250"/>
    </location>
</feature>
<dbReference type="SUPFAM" id="SSF54277">
    <property type="entry name" value="CAD &amp; PB1 domains"/>
    <property type="match status" value="1"/>
</dbReference>
<dbReference type="OrthoDB" id="661148at2759"/>
<dbReference type="GO" id="GO:0031410">
    <property type="term" value="C:cytoplasmic vesicle"/>
    <property type="evidence" value="ECO:0007669"/>
    <property type="project" value="UniProtKB-KW"/>
</dbReference>
<dbReference type="Pfam" id="PF24932">
    <property type="entry name" value="UBA_NBR1_C"/>
    <property type="match status" value="2"/>
</dbReference>
<dbReference type="Pfam" id="PF16158">
    <property type="entry name" value="N_BRCA1_IG"/>
    <property type="match status" value="1"/>
</dbReference>
<dbReference type="FunFam" id="2.60.40.10:FF:000199">
    <property type="entry name" value="next to BRCA1 gene 1 protein-like"/>
    <property type="match status" value="1"/>
</dbReference>
<dbReference type="AlphaFoldDB" id="A0A5J5BC38"/>
<reference evidence="15 16" key="1">
    <citation type="submission" date="2019-09" db="EMBL/GenBank/DDBJ databases">
        <title>A chromosome-level genome assembly of the Chinese tupelo Nyssa sinensis.</title>
        <authorList>
            <person name="Yang X."/>
            <person name="Kang M."/>
            <person name="Yang Y."/>
            <person name="Xiong H."/>
            <person name="Wang M."/>
            <person name="Zhang Z."/>
            <person name="Wang Z."/>
            <person name="Wu H."/>
            <person name="Ma T."/>
            <person name="Liu J."/>
            <person name="Xi Z."/>
        </authorList>
    </citation>
    <scope>NUCLEOTIDE SEQUENCE [LARGE SCALE GENOMIC DNA]</scope>
    <source>
        <strain evidence="15">J267</strain>
        <tissue evidence="15">Leaf</tissue>
    </source>
</reference>
<feature type="compositionally biased region" description="Basic and acidic residues" evidence="12">
    <location>
        <begin position="631"/>
        <end position="640"/>
    </location>
</feature>
<dbReference type="Pfam" id="PF00564">
    <property type="entry name" value="PB1"/>
    <property type="match status" value="1"/>
</dbReference>
<evidence type="ECO:0000259" key="13">
    <source>
        <dbReference type="PROSITE" id="PS50135"/>
    </source>
</evidence>
<evidence type="ECO:0000256" key="6">
    <source>
        <dbReference type="ARBA" id="ARBA00022771"/>
    </source>
</evidence>
<evidence type="ECO:0000256" key="8">
    <source>
        <dbReference type="ARBA" id="ARBA00022927"/>
    </source>
</evidence>
<proteinExistence type="predicted"/>
<dbReference type="PROSITE" id="PS50135">
    <property type="entry name" value="ZF_ZZ_2"/>
    <property type="match status" value="1"/>
</dbReference>